<evidence type="ECO:0000313" key="1">
    <source>
        <dbReference type="EMBL" id="CBJ90166.1"/>
    </source>
</evidence>
<gene>
    <name evidence="1" type="ordered locus">XNC1_2106</name>
</gene>
<dbReference type="Proteomes" id="UP000008075">
    <property type="component" value="Chromosome"/>
</dbReference>
<dbReference type="EMBL" id="FN667742">
    <property type="protein sequence ID" value="CBJ90166.1"/>
    <property type="molecule type" value="Genomic_DNA"/>
</dbReference>
<organism evidence="1 2">
    <name type="scientific">Xenorhabdus nematophila (strain ATCC 19061 / DSM 3370 / CCUG 14189 / LMG 1036 / NCIMB 9965 / AN6)</name>
    <dbReference type="NCBI Taxonomy" id="406817"/>
    <lineage>
        <taxon>Bacteria</taxon>
        <taxon>Pseudomonadati</taxon>
        <taxon>Pseudomonadota</taxon>
        <taxon>Gammaproteobacteria</taxon>
        <taxon>Enterobacterales</taxon>
        <taxon>Morganellaceae</taxon>
        <taxon>Xenorhabdus</taxon>
    </lineage>
</organism>
<protein>
    <submittedName>
        <fullName evidence="1">Uncharacterized protein</fullName>
    </submittedName>
</protein>
<keyword evidence="2" id="KW-1185">Reference proteome</keyword>
<proteinExistence type="predicted"/>
<dbReference type="HOGENOM" id="CLU_3278953_0_0_6"/>
<name>D3VEQ4_XENNA</name>
<dbReference type="KEGG" id="xne:XNC1_2106"/>
<dbReference type="AlphaFoldDB" id="D3VEQ4"/>
<reference evidence="1 2" key="1">
    <citation type="journal article" date="2011" name="PLoS ONE">
        <title>The entomopathogenic bacterial endosymbionts xenorhabdus and photorhabdus: convergent lifestyles from divergent genomes.</title>
        <authorList>
            <person name="Chaston J.M."/>
            <person name="Suen G."/>
            <person name="Tucker S.L."/>
            <person name="Andersen A.W."/>
            <person name="Bhasin A."/>
            <person name="Bode E."/>
            <person name="Bode H.B."/>
            <person name="Brachmann A.O."/>
            <person name="Cowles C.E."/>
            <person name="Cowles K.N."/>
            <person name="Darby C."/>
            <person name="de Leon L."/>
            <person name="Drace K."/>
            <person name="Du Z."/>
            <person name="Givaudan A."/>
            <person name="Herbert Tran E.E."/>
            <person name="Jewell K.A."/>
            <person name="Knack J.J."/>
            <person name="Krasomil-Osterfeld K.C."/>
            <person name="Kukor R."/>
            <person name="Lanois A."/>
            <person name="Latreille P."/>
            <person name="Leimgruber N.K."/>
            <person name="Lipke C.M."/>
            <person name="Liu R."/>
            <person name="Lu X."/>
            <person name="Martens E.C."/>
            <person name="Marri P.R."/>
            <person name="Medigue C."/>
            <person name="Menard M.L."/>
            <person name="Miller N.M."/>
            <person name="Morales-Soto N."/>
            <person name="Norton S."/>
            <person name="Ogier J.C."/>
            <person name="Orchard S.S."/>
            <person name="Park D."/>
            <person name="Park Y."/>
            <person name="Qurollo B.A."/>
            <person name="Sugar D.R."/>
            <person name="Richards G.R."/>
            <person name="Rouy Z."/>
            <person name="Slominski B."/>
            <person name="Slominski K."/>
            <person name="Snyder H."/>
            <person name="Tjaden B.C."/>
            <person name="van der Hoeven R."/>
            <person name="Welch R.D."/>
            <person name="Wheeler C."/>
            <person name="Xiang B."/>
            <person name="Barbazuk B."/>
            <person name="Gaudriault S."/>
            <person name="Goodner B."/>
            <person name="Slater S.C."/>
            <person name="Forst S."/>
            <person name="Goldman B.S."/>
            <person name="Goodrich-Blair H."/>
        </authorList>
    </citation>
    <scope>NUCLEOTIDE SEQUENCE [LARGE SCALE GENOMIC DNA]</scope>
    <source>
        <strain evidence="2">ATCC 19061 / DSM 3370 / CCUG 14189 / LMG 1036 / NCIMB 9965 / AN6</strain>
    </source>
</reference>
<accession>D3VEQ4</accession>
<sequence length="41" mass="4616">MNFFSDNIVIDLSTNKNLYFVSIAIHPVRPVAQSSYNTSVI</sequence>
<evidence type="ECO:0000313" key="2">
    <source>
        <dbReference type="Proteomes" id="UP000008075"/>
    </source>
</evidence>